<evidence type="ECO:0000313" key="3">
    <source>
        <dbReference type="Proteomes" id="UP000198287"/>
    </source>
</evidence>
<reference evidence="2 3" key="1">
    <citation type="submission" date="2015-12" db="EMBL/GenBank/DDBJ databases">
        <title>The genome of Folsomia candida.</title>
        <authorList>
            <person name="Faddeeva A."/>
            <person name="Derks M.F."/>
            <person name="Anvar Y."/>
            <person name="Smit S."/>
            <person name="Van Straalen N."/>
            <person name="Roelofs D."/>
        </authorList>
    </citation>
    <scope>NUCLEOTIDE SEQUENCE [LARGE SCALE GENOMIC DNA]</scope>
    <source>
        <strain evidence="2 3">VU population</strain>
        <tissue evidence="2">Whole body</tissue>
    </source>
</reference>
<organism evidence="2 3">
    <name type="scientific">Folsomia candida</name>
    <name type="common">Springtail</name>
    <dbReference type="NCBI Taxonomy" id="158441"/>
    <lineage>
        <taxon>Eukaryota</taxon>
        <taxon>Metazoa</taxon>
        <taxon>Ecdysozoa</taxon>
        <taxon>Arthropoda</taxon>
        <taxon>Hexapoda</taxon>
        <taxon>Collembola</taxon>
        <taxon>Entomobryomorpha</taxon>
        <taxon>Isotomoidea</taxon>
        <taxon>Isotomidae</taxon>
        <taxon>Proisotominae</taxon>
        <taxon>Folsomia</taxon>
    </lineage>
</organism>
<evidence type="ECO:0000256" key="1">
    <source>
        <dbReference type="SAM" id="MobiDB-lite"/>
    </source>
</evidence>
<comment type="caution">
    <text evidence="2">The sequence shown here is derived from an EMBL/GenBank/DDBJ whole genome shotgun (WGS) entry which is preliminary data.</text>
</comment>
<keyword evidence="3" id="KW-1185">Reference proteome</keyword>
<accession>A0A226D8T6</accession>
<gene>
    <name evidence="2" type="ORF">Fcan01_24260</name>
</gene>
<dbReference type="AlphaFoldDB" id="A0A226D8T6"/>
<name>A0A226D8T6_FOLCA</name>
<evidence type="ECO:0000313" key="2">
    <source>
        <dbReference type="EMBL" id="OXA41041.1"/>
    </source>
</evidence>
<protein>
    <submittedName>
        <fullName evidence="2">Uncharacterized protein</fullName>
    </submittedName>
</protein>
<dbReference type="Proteomes" id="UP000198287">
    <property type="component" value="Unassembled WGS sequence"/>
</dbReference>
<feature type="compositionally biased region" description="Acidic residues" evidence="1">
    <location>
        <begin position="132"/>
        <end position="156"/>
    </location>
</feature>
<sequence>MPKISTMKISIVARNVAPFWKQFPTTCTTLDKICSPFIASRCKISIKIPKMTITFWKFGGGKAFLDFLENQNDHGYEILHSETEMDQALFIIDEDSNDVDVDVDVKTEVTRVEFGISEAGDDPSRPKKWDEIPPEEEEESYLNDILELADDADDPP</sequence>
<proteinExistence type="predicted"/>
<feature type="compositionally biased region" description="Basic and acidic residues" evidence="1">
    <location>
        <begin position="122"/>
        <end position="131"/>
    </location>
</feature>
<dbReference type="EMBL" id="LNIX01000031">
    <property type="protein sequence ID" value="OXA41041.1"/>
    <property type="molecule type" value="Genomic_DNA"/>
</dbReference>
<feature type="region of interest" description="Disordered" evidence="1">
    <location>
        <begin position="116"/>
        <end position="156"/>
    </location>
</feature>